<dbReference type="Proteomes" id="UP000241405">
    <property type="component" value="Unassembled WGS sequence"/>
</dbReference>
<organism evidence="2 4">
    <name type="scientific">Photobacterium phosphoreum</name>
    <dbReference type="NCBI Taxonomy" id="659"/>
    <lineage>
        <taxon>Bacteria</taxon>
        <taxon>Pseudomonadati</taxon>
        <taxon>Pseudomonadota</taxon>
        <taxon>Gammaproteobacteria</taxon>
        <taxon>Vibrionales</taxon>
        <taxon>Vibrionaceae</taxon>
        <taxon>Photobacterium</taxon>
    </lineage>
</organism>
<sequence>MVVKVCWHHLTAEKLIMHKRMSCKRVKQMMADIGVNDNHHHDSEEQLLLEQKEQAVSQDKQLIKLDSESK</sequence>
<keyword evidence="3" id="KW-1185">Reference proteome</keyword>
<evidence type="ECO:0000313" key="3">
    <source>
        <dbReference type="Proteomes" id="UP000241405"/>
    </source>
</evidence>
<accession>A0A2T3JUQ2</accession>
<name>A0A2T3JUQ2_PHOPO</name>
<gene>
    <name evidence="2" type="ORF">C9J18_06685</name>
    <name evidence="1" type="ORF">CTM96_06440</name>
</gene>
<dbReference type="AlphaFoldDB" id="A0A2T3JUQ2"/>
<dbReference type="EMBL" id="PYMO01000004">
    <property type="protein sequence ID" value="PSU26187.1"/>
    <property type="molecule type" value="Genomic_DNA"/>
</dbReference>
<proteinExistence type="predicted"/>
<dbReference type="EMBL" id="PYMP01000004">
    <property type="protein sequence ID" value="PSU52963.1"/>
    <property type="molecule type" value="Genomic_DNA"/>
</dbReference>
<protein>
    <submittedName>
        <fullName evidence="2">Uncharacterized protein</fullName>
    </submittedName>
</protein>
<evidence type="ECO:0000313" key="4">
    <source>
        <dbReference type="Proteomes" id="UP000241618"/>
    </source>
</evidence>
<evidence type="ECO:0000313" key="2">
    <source>
        <dbReference type="EMBL" id="PSU52963.1"/>
    </source>
</evidence>
<evidence type="ECO:0000313" key="1">
    <source>
        <dbReference type="EMBL" id="PSU26187.1"/>
    </source>
</evidence>
<comment type="caution">
    <text evidence="2">The sequence shown here is derived from an EMBL/GenBank/DDBJ whole genome shotgun (WGS) entry which is preliminary data.</text>
</comment>
<reference evidence="3 4" key="1">
    <citation type="submission" date="2018-03" db="EMBL/GenBank/DDBJ databases">
        <title>Whole genome sequencing of Histamine producing bacteria.</title>
        <authorList>
            <person name="Butler K."/>
        </authorList>
    </citation>
    <scope>NUCLEOTIDE SEQUENCE [LARGE SCALE GENOMIC DNA]</scope>
    <source>
        <strain evidence="2 4">FS-6.1</strain>
        <strain evidence="1 3">FS-6.2</strain>
    </source>
</reference>
<dbReference type="Proteomes" id="UP000241618">
    <property type="component" value="Unassembled WGS sequence"/>
</dbReference>